<dbReference type="Pfam" id="PF01797">
    <property type="entry name" value="Y1_Tnp"/>
    <property type="match status" value="1"/>
</dbReference>
<keyword evidence="3" id="KW-1185">Reference proteome</keyword>
<gene>
    <name evidence="2" type="ORF">NM686_004360</name>
</gene>
<name>A0ABY7GMM3_9GAMM</name>
<dbReference type="InterPro" id="IPR002686">
    <property type="entry name" value="Transposase_17"/>
</dbReference>
<dbReference type="PANTHER" id="PTHR34322">
    <property type="entry name" value="TRANSPOSASE, Y1_TNP DOMAIN-CONTAINING"/>
    <property type="match status" value="1"/>
</dbReference>
<dbReference type="RefSeq" id="WP_255186661.1">
    <property type="nucleotide sequence ID" value="NZ_CP113517.1"/>
</dbReference>
<dbReference type="InterPro" id="IPR036515">
    <property type="entry name" value="Transposase_17_sf"/>
</dbReference>
<organism evidence="2 3">
    <name type="scientific">Methylomonas rapida</name>
    <dbReference type="NCBI Taxonomy" id="2963939"/>
    <lineage>
        <taxon>Bacteria</taxon>
        <taxon>Pseudomonadati</taxon>
        <taxon>Pseudomonadota</taxon>
        <taxon>Gammaproteobacteria</taxon>
        <taxon>Methylococcales</taxon>
        <taxon>Methylococcaceae</taxon>
        <taxon>Methylomonas</taxon>
    </lineage>
</organism>
<dbReference type="SUPFAM" id="SSF143422">
    <property type="entry name" value="Transposase IS200-like"/>
    <property type="match status" value="1"/>
</dbReference>
<evidence type="ECO:0000259" key="1">
    <source>
        <dbReference type="SMART" id="SM01321"/>
    </source>
</evidence>
<proteinExistence type="predicted"/>
<evidence type="ECO:0000313" key="2">
    <source>
        <dbReference type="EMBL" id="WAR45752.1"/>
    </source>
</evidence>
<dbReference type="Gene3D" id="3.30.70.1290">
    <property type="entry name" value="Transposase IS200-like"/>
    <property type="match status" value="1"/>
</dbReference>
<dbReference type="PANTHER" id="PTHR34322:SF2">
    <property type="entry name" value="TRANSPOSASE IS200-LIKE DOMAIN-CONTAINING PROTEIN"/>
    <property type="match status" value="1"/>
</dbReference>
<sequence length="229" mass="26464">MPRKPRFFLPGVPVHAIQRGNNRQPVFFEDEDYRMYLTWLTAAAEKYACQIHAYVIMTNHVHLLATPGQQDSISGLFQYIGRHYVSYVNKKYQRTGTLWEGRYKASLIDEEPYLLSCYRYIELNPVRAGMVSAPEDYPWSSYRCNALGEDNLLLKPHRLYAQLARSDEQRRVAYQSLFTGALDDAVVNEVRASTQSGTPLGNQRFHEAIERSLQVKVGYARRGRPVRQV</sequence>
<evidence type="ECO:0000313" key="3">
    <source>
        <dbReference type="Proteomes" id="UP001162780"/>
    </source>
</evidence>
<protein>
    <submittedName>
        <fullName evidence="2">Transposase</fullName>
    </submittedName>
</protein>
<dbReference type="EMBL" id="CP113517">
    <property type="protein sequence ID" value="WAR45752.1"/>
    <property type="molecule type" value="Genomic_DNA"/>
</dbReference>
<feature type="domain" description="Transposase IS200-like" evidence="1">
    <location>
        <begin position="9"/>
        <end position="124"/>
    </location>
</feature>
<dbReference type="Proteomes" id="UP001162780">
    <property type="component" value="Chromosome"/>
</dbReference>
<reference evidence="2" key="1">
    <citation type="submission" date="2022-11" db="EMBL/GenBank/DDBJ databases">
        <title>Methylomonas rapida sp. nov., Carotenoid-Producing Obligate Methanotrophs with High Growth Characteristics and Biotechnological Potential.</title>
        <authorList>
            <person name="Tikhonova E.N."/>
            <person name="Suleimanov R.Z."/>
            <person name="Miroshnikov K."/>
            <person name="Oshkin I.Y."/>
            <person name="Belova S.E."/>
            <person name="Danilova O.V."/>
            <person name="Ashikhmin A."/>
            <person name="Konopkin A."/>
            <person name="But S.Y."/>
            <person name="Khmelenina V.N."/>
            <person name="Kuznetsov N."/>
            <person name="Pimenov N.V."/>
            <person name="Dedysh S.N."/>
        </authorList>
    </citation>
    <scope>NUCLEOTIDE SEQUENCE</scope>
    <source>
        <strain evidence="2">MP1</strain>
    </source>
</reference>
<accession>A0ABY7GMM3</accession>
<dbReference type="SMART" id="SM01321">
    <property type="entry name" value="Y1_Tnp"/>
    <property type="match status" value="1"/>
</dbReference>
<dbReference type="NCBIfam" id="NF047646">
    <property type="entry name" value="REP_Tyr_transpos"/>
    <property type="match status" value="1"/>
</dbReference>